<proteinExistence type="predicted"/>
<sequence>MKSTPWRKTIGDCGGINTLIDKHYSMIYQPDCEYWIDVITHAYREVGTSLEVAAEIHHWQYVGGKKKIICIKFKTLII</sequence>
<dbReference type="EMBL" id="PP895363">
    <property type="protein sequence ID" value="XCI78104.1"/>
    <property type="molecule type" value="Genomic_DNA"/>
</dbReference>
<protein>
    <submittedName>
        <fullName evidence="1">Uncharacterized protein</fullName>
    </submittedName>
</protein>
<name>A0AAU8HZL3_9CAUD</name>
<evidence type="ECO:0000313" key="1">
    <source>
        <dbReference type="EMBL" id="XCI78104.1"/>
    </source>
</evidence>
<reference evidence="1" key="1">
    <citation type="submission" date="2024-06" db="EMBL/GenBank/DDBJ databases">
        <title>High activity and specificity of bacteriophage cocktails against carbapenem-resistant Klebsiella pneumoniae belonging to high-risk clones CG258 and ST307.</title>
        <authorList>
            <person name="Jimenez Quiceno J."/>
            <person name="Salazar Ospina L."/>
            <person name="Tellez Carrasquilla S."/>
        </authorList>
    </citation>
    <scope>NUCLEOTIDE SEQUENCE</scope>
</reference>
<organism evidence="1">
    <name type="scientific">Klebsiella phage FKP3</name>
    <dbReference type="NCBI Taxonomy" id="3231233"/>
    <lineage>
        <taxon>Viruses</taxon>
        <taxon>Duplodnaviria</taxon>
        <taxon>Heunggongvirae</taxon>
        <taxon>Uroviricota</taxon>
        <taxon>Caudoviricetes</taxon>
        <taxon>Stephanstirmvirinae</taxon>
        <taxon>Justusliebigvirus</taxon>
    </lineage>
</organism>
<accession>A0AAU8HZL3</accession>